<organism evidence="1 2">
    <name type="scientific">Pieris macdunnoughi</name>
    <dbReference type="NCBI Taxonomy" id="345717"/>
    <lineage>
        <taxon>Eukaryota</taxon>
        <taxon>Metazoa</taxon>
        <taxon>Ecdysozoa</taxon>
        <taxon>Arthropoda</taxon>
        <taxon>Hexapoda</taxon>
        <taxon>Insecta</taxon>
        <taxon>Pterygota</taxon>
        <taxon>Neoptera</taxon>
        <taxon>Endopterygota</taxon>
        <taxon>Lepidoptera</taxon>
        <taxon>Glossata</taxon>
        <taxon>Ditrysia</taxon>
        <taxon>Papilionoidea</taxon>
        <taxon>Pieridae</taxon>
        <taxon>Pierinae</taxon>
        <taxon>Pieris</taxon>
    </lineage>
</organism>
<keyword evidence="2" id="KW-1185">Reference proteome</keyword>
<evidence type="ECO:0000313" key="1">
    <source>
        <dbReference type="EMBL" id="CAF4891613.1"/>
    </source>
</evidence>
<evidence type="ECO:0000313" key="2">
    <source>
        <dbReference type="Proteomes" id="UP000663880"/>
    </source>
</evidence>
<dbReference type="Proteomes" id="UP000663880">
    <property type="component" value="Unassembled WGS sequence"/>
</dbReference>
<comment type="caution">
    <text evidence="1">The sequence shown here is derived from an EMBL/GenBank/DDBJ whole genome shotgun (WGS) entry which is preliminary data.</text>
</comment>
<proteinExistence type="predicted"/>
<accession>A0A821UKK7</accession>
<dbReference type="EMBL" id="CAJOBZ010000031">
    <property type="protein sequence ID" value="CAF4891613.1"/>
    <property type="molecule type" value="Genomic_DNA"/>
</dbReference>
<gene>
    <name evidence="1" type="ORF">PMACD_LOCUS10519</name>
</gene>
<dbReference type="OrthoDB" id="6929860at2759"/>
<dbReference type="AlphaFoldDB" id="A0A821UKK7"/>
<reference evidence="1" key="1">
    <citation type="submission" date="2021-02" db="EMBL/GenBank/DDBJ databases">
        <authorList>
            <person name="Steward A R."/>
        </authorList>
    </citation>
    <scope>NUCLEOTIDE SEQUENCE</scope>
</reference>
<evidence type="ECO:0008006" key="3">
    <source>
        <dbReference type="Google" id="ProtNLM"/>
    </source>
</evidence>
<sequence>MNLEQEIAERCYDNTEDPQFINKVSIYQQFRTMLGRNLVDNYTSRKRTINSLPTFVTKRPTPDSRQKTVYGVPETLRLADVGTHLPGELPKYRRCRYCSSKGNSKKSKIECVRCRVALCAVPCFADFHQT</sequence>
<name>A0A821UKK7_9NEOP</name>
<protein>
    <recommendedName>
        <fullName evidence="3">PiggyBac transposable element-derived protein 4</fullName>
    </recommendedName>
</protein>